<organism evidence="2 3">
    <name type="scientific">Candidatus Falkowbacteria bacterium RIFOXYA2_FULL_38_12</name>
    <dbReference type="NCBI Taxonomy" id="1797993"/>
    <lineage>
        <taxon>Bacteria</taxon>
        <taxon>Candidatus Falkowiibacteriota</taxon>
    </lineage>
</organism>
<dbReference type="Pfam" id="PF01909">
    <property type="entry name" value="NTP_transf_2"/>
    <property type="match status" value="1"/>
</dbReference>
<reference evidence="2 3" key="1">
    <citation type="journal article" date="2016" name="Nat. Commun.">
        <title>Thousands of microbial genomes shed light on interconnected biogeochemical processes in an aquifer system.</title>
        <authorList>
            <person name="Anantharaman K."/>
            <person name="Brown C.T."/>
            <person name="Hug L.A."/>
            <person name="Sharon I."/>
            <person name="Castelle C.J."/>
            <person name="Probst A.J."/>
            <person name="Thomas B.C."/>
            <person name="Singh A."/>
            <person name="Wilkins M.J."/>
            <person name="Karaoz U."/>
            <person name="Brodie E.L."/>
            <person name="Williams K.H."/>
            <person name="Hubbard S.S."/>
            <person name="Banfield J.F."/>
        </authorList>
    </citation>
    <scope>NUCLEOTIDE SEQUENCE [LARGE SCALE GENOMIC DNA]</scope>
</reference>
<evidence type="ECO:0000313" key="2">
    <source>
        <dbReference type="EMBL" id="OGF20875.1"/>
    </source>
</evidence>
<name>A0A1F5S2H5_9BACT</name>
<dbReference type="CDD" id="cd05403">
    <property type="entry name" value="NT_KNTase_like"/>
    <property type="match status" value="1"/>
</dbReference>
<dbReference type="PANTHER" id="PTHR43449">
    <property type="entry name" value="NUCLEOTIDYLTRANSFERASE"/>
    <property type="match status" value="1"/>
</dbReference>
<dbReference type="Gene3D" id="3.30.460.10">
    <property type="entry name" value="Beta Polymerase, domain 2"/>
    <property type="match status" value="1"/>
</dbReference>
<dbReference type="GO" id="GO:0016779">
    <property type="term" value="F:nucleotidyltransferase activity"/>
    <property type="evidence" value="ECO:0007669"/>
    <property type="project" value="InterPro"/>
</dbReference>
<dbReference type="InterPro" id="IPR043519">
    <property type="entry name" value="NT_sf"/>
</dbReference>
<sequence length="102" mass="12000">MINDYIERLEKKIKIKGVLLFGSFAYGHPTKHSDVDLAIISPDFQKKDFWNRVDWLTFMRKNVADTIAMDVFGYTPSEFRDIEKHSAIMAVAKKRGKWIYQK</sequence>
<protein>
    <recommendedName>
        <fullName evidence="1">Polymerase nucleotidyl transferase domain-containing protein</fullName>
    </recommendedName>
</protein>
<feature type="domain" description="Polymerase nucleotidyl transferase" evidence="1">
    <location>
        <begin position="5"/>
        <end position="54"/>
    </location>
</feature>
<dbReference type="EMBL" id="MFGA01000019">
    <property type="protein sequence ID" value="OGF20875.1"/>
    <property type="molecule type" value="Genomic_DNA"/>
</dbReference>
<gene>
    <name evidence="2" type="ORF">A2257_00105</name>
</gene>
<dbReference type="Proteomes" id="UP000177407">
    <property type="component" value="Unassembled WGS sequence"/>
</dbReference>
<proteinExistence type="predicted"/>
<accession>A0A1F5S2H5</accession>
<dbReference type="AlphaFoldDB" id="A0A1F5S2H5"/>
<dbReference type="PANTHER" id="PTHR43449:SF1">
    <property type="entry name" value="POLYMERASE BETA NUCLEOTIDYLTRANSFERASE DOMAIN-CONTAINING PROTEIN"/>
    <property type="match status" value="1"/>
</dbReference>
<evidence type="ECO:0000259" key="1">
    <source>
        <dbReference type="Pfam" id="PF01909"/>
    </source>
</evidence>
<evidence type="ECO:0000313" key="3">
    <source>
        <dbReference type="Proteomes" id="UP000177407"/>
    </source>
</evidence>
<dbReference type="InterPro" id="IPR002934">
    <property type="entry name" value="Polymerase_NTP_transf_dom"/>
</dbReference>
<dbReference type="SUPFAM" id="SSF81301">
    <property type="entry name" value="Nucleotidyltransferase"/>
    <property type="match status" value="1"/>
</dbReference>
<comment type="caution">
    <text evidence="2">The sequence shown here is derived from an EMBL/GenBank/DDBJ whole genome shotgun (WGS) entry which is preliminary data.</text>
</comment>